<dbReference type="AlphaFoldDB" id="A0A7X2L0T1"/>
<feature type="transmembrane region" description="Helical" evidence="1">
    <location>
        <begin position="6"/>
        <end position="27"/>
    </location>
</feature>
<protein>
    <submittedName>
        <fullName evidence="2">Uncharacterized protein</fullName>
    </submittedName>
</protein>
<dbReference type="Proteomes" id="UP000463051">
    <property type="component" value="Unassembled WGS sequence"/>
</dbReference>
<reference evidence="2 3" key="1">
    <citation type="submission" date="2019-11" db="EMBL/GenBank/DDBJ databases">
        <title>Paenibacillus monticola sp. nov., a novel PGPR strain isolated from mountain sample in China.</title>
        <authorList>
            <person name="Zhao Q."/>
            <person name="Li H.-P."/>
            <person name="Zhang J.-L."/>
        </authorList>
    </citation>
    <scope>NUCLEOTIDE SEQUENCE [LARGE SCALE GENOMIC DNA]</scope>
    <source>
        <strain evidence="2 3">LC-T2</strain>
    </source>
</reference>
<keyword evidence="1" id="KW-0472">Membrane</keyword>
<organism evidence="2 3">
    <name type="scientific">Paenibacillus monticola</name>
    <dbReference type="NCBI Taxonomy" id="2666075"/>
    <lineage>
        <taxon>Bacteria</taxon>
        <taxon>Bacillati</taxon>
        <taxon>Bacillota</taxon>
        <taxon>Bacilli</taxon>
        <taxon>Bacillales</taxon>
        <taxon>Paenibacillaceae</taxon>
        <taxon>Paenibacillus</taxon>
    </lineage>
</organism>
<comment type="caution">
    <text evidence="2">The sequence shown here is derived from an EMBL/GenBank/DDBJ whole genome shotgun (WGS) entry which is preliminary data.</text>
</comment>
<evidence type="ECO:0000313" key="3">
    <source>
        <dbReference type="Proteomes" id="UP000463051"/>
    </source>
</evidence>
<gene>
    <name evidence="2" type="ORF">GJB61_08570</name>
</gene>
<proteinExistence type="predicted"/>
<dbReference type="RefSeq" id="WP_154118021.1">
    <property type="nucleotide sequence ID" value="NZ_WJXB01000002.1"/>
</dbReference>
<dbReference type="EMBL" id="WJXB01000002">
    <property type="protein sequence ID" value="MRN53047.1"/>
    <property type="molecule type" value="Genomic_DNA"/>
</dbReference>
<keyword evidence="1" id="KW-0812">Transmembrane</keyword>
<sequence>MRTSTQFLLTLFAWILFAIGGFTFLRLEGENAVQARQPVQPTVASAPYTGTGDLKKVNGEQVIGMIPSALEGDYILYIDGIVINMETDLTAVDLRGVPGGAYQLSITRTDEMITKIFATR</sequence>
<evidence type="ECO:0000256" key="1">
    <source>
        <dbReference type="SAM" id="Phobius"/>
    </source>
</evidence>
<keyword evidence="1" id="KW-1133">Transmembrane helix</keyword>
<keyword evidence="3" id="KW-1185">Reference proteome</keyword>
<accession>A0A7X2L0T1</accession>
<evidence type="ECO:0000313" key="2">
    <source>
        <dbReference type="EMBL" id="MRN53047.1"/>
    </source>
</evidence>
<name>A0A7X2L0T1_9BACL</name>